<sequence length="174" mass="19172">MSKNHSWLTMGTVPLWALGAVAALSVPSTATSTVEVSCQNDASTPTVVVTLLQERTTKEHTLFKFLPQYFSDKDALKTCQNAATNLQAVYDKGTAQYLTTDKLNGQSTVCAVARRGVGCDHYSAQLLFTFQPTDNPSQALYAILGNDFKQVQAPDVRTISRIYTDTKPSWWPFK</sequence>
<dbReference type="Pfam" id="PF14218">
    <property type="entry name" value="COP23"/>
    <property type="match status" value="1"/>
</dbReference>
<evidence type="ECO:0000313" key="2">
    <source>
        <dbReference type="EMBL" id="BAZ02038.1"/>
    </source>
</evidence>
<dbReference type="EMBL" id="AP018248">
    <property type="protein sequence ID" value="BAZ02038.1"/>
    <property type="molecule type" value="Genomic_DNA"/>
</dbReference>
<dbReference type="InterPro" id="IPR025478">
    <property type="entry name" value="COP23"/>
</dbReference>
<dbReference type="Proteomes" id="UP000218785">
    <property type="component" value="Chromosome"/>
</dbReference>
<organism evidence="2 3">
    <name type="scientific">Tolypothrix tenuis PCC 7101</name>
    <dbReference type="NCBI Taxonomy" id="231146"/>
    <lineage>
        <taxon>Bacteria</taxon>
        <taxon>Bacillati</taxon>
        <taxon>Cyanobacteriota</taxon>
        <taxon>Cyanophyceae</taxon>
        <taxon>Nostocales</taxon>
        <taxon>Tolypothrichaceae</taxon>
        <taxon>Tolypothrix</taxon>
    </lineage>
</organism>
<proteinExistence type="predicted"/>
<protein>
    <submittedName>
        <fullName evidence="2">Uncharacterized protein</fullName>
    </submittedName>
</protein>
<dbReference type="AlphaFoldDB" id="A0A1Z4N8I1"/>
<dbReference type="RefSeq" id="WP_321206804.1">
    <property type="nucleotide sequence ID" value="NZ_CAWNJS010000001.1"/>
</dbReference>
<accession>A0A1Z4N8I1</accession>
<dbReference type="KEGG" id="ttq:NIES37_60460"/>
<name>A0A1Z4N8I1_9CYAN</name>
<evidence type="ECO:0000256" key="1">
    <source>
        <dbReference type="SAM" id="SignalP"/>
    </source>
</evidence>
<reference evidence="2 3" key="1">
    <citation type="submission" date="2017-06" db="EMBL/GenBank/DDBJ databases">
        <title>Genome sequencing of cyanobaciteial culture collection at National Institute for Environmental Studies (NIES).</title>
        <authorList>
            <person name="Hirose Y."/>
            <person name="Shimura Y."/>
            <person name="Fujisawa T."/>
            <person name="Nakamura Y."/>
            <person name="Kawachi M."/>
        </authorList>
    </citation>
    <scope>NUCLEOTIDE SEQUENCE [LARGE SCALE GENOMIC DNA]</scope>
    <source>
        <strain evidence="2 3">NIES-37</strain>
    </source>
</reference>
<gene>
    <name evidence="2" type="ORF">NIES37_60460</name>
</gene>
<keyword evidence="3" id="KW-1185">Reference proteome</keyword>
<feature type="signal peptide" evidence="1">
    <location>
        <begin position="1"/>
        <end position="22"/>
    </location>
</feature>
<keyword evidence="1" id="KW-0732">Signal</keyword>
<feature type="chain" id="PRO_5012147953" evidence="1">
    <location>
        <begin position="23"/>
        <end position="174"/>
    </location>
</feature>
<evidence type="ECO:0000313" key="3">
    <source>
        <dbReference type="Proteomes" id="UP000218785"/>
    </source>
</evidence>